<evidence type="ECO:0000313" key="2">
    <source>
        <dbReference type="Proteomes" id="UP000510927"/>
    </source>
</evidence>
<protein>
    <submittedName>
        <fullName evidence="1">DUF1161 domain-containing protein</fullName>
    </submittedName>
</protein>
<dbReference type="Proteomes" id="UP000510927">
    <property type="component" value="Chromosome"/>
</dbReference>
<sequence>MKRANCIVAVTLLTAAFSAIAAPESCERIKSDIAQRIINNGVPEANFTLTIVPNDQADQPDSQVVGHCANDTHKILYVRTSSGNAPANATPYQDAPTSEPQ</sequence>
<evidence type="ECO:0000313" key="1">
    <source>
        <dbReference type="EMBL" id="QLN00390.1"/>
    </source>
</evidence>
<proteinExistence type="predicted"/>
<dbReference type="AlphaFoldDB" id="A0A7K4I139"/>
<dbReference type="EMBL" id="CP055675">
    <property type="protein sequence ID" value="QLN00390.1"/>
    <property type="molecule type" value="Genomic_DNA"/>
</dbReference>
<name>A0A7K4I139_ESCFE</name>
<dbReference type="GeneID" id="75057436"/>
<gene>
    <name evidence="1" type="ORF">HVY52_11460</name>
</gene>
<accession>A0A7K4I139</accession>
<dbReference type="RefSeq" id="WP_000816974.1">
    <property type="nucleotide sequence ID" value="NZ_AP027926.1"/>
</dbReference>
<dbReference type="OMA" id="CANDTFK"/>
<organism evidence="1 2">
    <name type="scientific">Escherichia fergusonii</name>
    <dbReference type="NCBI Taxonomy" id="564"/>
    <lineage>
        <taxon>Bacteria</taxon>
        <taxon>Pseudomonadati</taxon>
        <taxon>Pseudomonadota</taxon>
        <taxon>Gammaproteobacteria</taxon>
        <taxon>Enterobacterales</taxon>
        <taxon>Enterobacteriaceae</taxon>
        <taxon>Escherichia</taxon>
    </lineage>
</organism>
<dbReference type="Pfam" id="PF06649">
    <property type="entry name" value="DUF1161"/>
    <property type="match status" value="1"/>
</dbReference>
<reference evidence="1 2" key="1">
    <citation type="submission" date="2020-06" db="EMBL/GenBank/DDBJ databases">
        <title>REHAB project genomes.</title>
        <authorList>
            <person name="Shaw L.P."/>
        </authorList>
    </citation>
    <scope>NUCLEOTIDE SEQUENCE [LARGE SCALE GENOMIC DNA]</scope>
    <source>
        <strain evidence="1 2">RHB28-C13</strain>
    </source>
</reference>
<dbReference type="InterPro" id="IPR010595">
    <property type="entry name" value="DUF1161"/>
</dbReference>